<dbReference type="InterPro" id="IPR057991">
    <property type="entry name" value="TPR_TAF2_C"/>
</dbReference>
<evidence type="ECO:0000256" key="4">
    <source>
        <dbReference type="ARBA" id="ARBA00023015"/>
    </source>
</evidence>
<evidence type="ECO:0000313" key="13">
    <source>
        <dbReference type="Proteomes" id="UP000494165"/>
    </source>
</evidence>
<dbReference type="GO" id="GO:0003682">
    <property type="term" value="F:chromatin binding"/>
    <property type="evidence" value="ECO:0007669"/>
    <property type="project" value="TreeGrafter"/>
</dbReference>
<dbReference type="Pfam" id="PF25577">
    <property type="entry name" value="TPR_TAF2_C"/>
    <property type="match status" value="1"/>
</dbReference>
<dbReference type="CDD" id="cd09839">
    <property type="entry name" value="M1_like_TAF2"/>
    <property type="match status" value="1"/>
</dbReference>
<comment type="similarity">
    <text evidence="2">Belongs to the TAF2 family.</text>
</comment>
<dbReference type="InterPro" id="IPR037813">
    <property type="entry name" value="TAF2"/>
</dbReference>
<evidence type="ECO:0000259" key="9">
    <source>
        <dbReference type="Pfam" id="PF01433"/>
    </source>
</evidence>
<dbReference type="PANTHER" id="PTHR15137">
    <property type="entry name" value="TRANSCRIPTION INITIATION FACTOR TFIID"/>
    <property type="match status" value="1"/>
</dbReference>
<evidence type="ECO:0000256" key="6">
    <source>
        <dbReference type="ARBA" id="ARBA00023242"/>
    </source>
</evidence>
<feature type="compositionally biased region" description="Basic residues" evidence="8">
    <location>
        <begin position="438"/>
        <end position="450"/>
    </location>
</feature>
<dbReference type="GO" id="GO:0016251">
    <property type="term" value="F:RNA polymerase II general transcription initiation factor activity"/>
    <property type="evidence" value="ECO:0007669"/>
    <property type="project" value="TreeGrafter"/>
</dbReference>
<dbReference type="GO" id="GO:0000976">
    <property type="term" value="F:transcription cis-regulatory region binding"/>
    <property type="evidence" value="ECO:0007669"/>
    <property type="project" value="UniProtKB-ARBA"/>
</dbReference>
<feature type="compositionally biased region" description="Basic and acidic residues" evidence="8">
    <location>
        <begin position="1116"/>
        <end position="1132"/>
    </location>
</feature>
<feature type="domain" description="Transcription initiation factor TFIID subunit 2 Ig-like" evidence="10">
    <location>
        <begin position="560"/>
        <end position="680"/>
    </location>
</feature>
<dbReference type="SUPFAM" id="SSF63737">
    <property type="entry name" value="Leukotriene A4 hydrolase N-terminal domain"/>
    <property type="match status" value="1"/>
</dbReference>
<evidence type="ECO:0000256" key="1">
    <source>
        <dbReference type="ARBA" id="ARBA00004123"/>
    </source>
</evidence>
<dbReference type="Proteomes" id="UP000494165">
    <property type="component" value="Unassembled WGS sequence"/>
</dbReference>
<dbReference type="OrthoDB" id="308861at2759"/>
<dbReference type="Pfam" id="PF25316">
    <property type="entry name" value="TAF2_3rd"/>
    <property type="match status" value="1"/>
</dbReference>
<sequence length="1198" mass="135717">MSKSESKSGGSKAKQKDKEKDLKRHFKLSHQLVSLTGINFQRQSIIGYSELTIIPLKDNLRYIYLNAKQIRVYKILLNNTYEVQFQYFDPFLEVYQTDENNDKKSLDNFSPAHLKAAQATDSDRGLGELLLLFPEETWPLFQEGRPLKVGIEFSLEEPKAGLHFVIPEGEGSLAERGAHMFTSGYANSSRLWFPCVDTFSEPCPWRFEFTVDESMIAVASGELLEVVYTPDMRRKTFYYSITVPTAAPHIGLAVGPFEVFVDPTMHEVTHFCLPGLMPILKTSVKYMHESFEFYEETLSARYPYSCYKQVFVEQAVEDVRPYATMGLMSTYLLHGPPIIDQVYLTRKAMAQAIAEQFFGCFITMERWSDLWLCHGIATYLTGLYTKKCFGDNEYLDYIHLEMQDIVKYEQEMGGIVLDPSQAPAPLPTTQDTENSLSGHHHHHHHKHGKSHGGPQANSPVFQFPIGSVHTLSPKYFEIMRKKSHLIIRMLEQRIGHELLLQVFNKQLVLATTASQQKMYNISSVNAWSHMTISTTVFAKAVFTVSGKDMESFIDSWVRTQGHAHFSLQFVFNRKRNTVELEIRQEKVGNSGIRRYMGPLVVALQELDGTFKHTLQIEGNVARADLTCHSKSRRNKKKKIPLCTGEEVDMDLSAMDPESPVLWVRIDPEMTLIRANKVQQPDYMWQYQLRHERDVTAQSEAIVALEMYATPACRLALTDTIENEQTYIRVRLRAAHCLTKIANAMVSSWAGPPAMLAIFRKLFGSFSCPHVVRQNDFTNLQLYFLQKTIPVAMAGLRNAHGICPPEVIRFLLDLFRFNDNSKNRFSDNYYRAALVEALGATITPTVSMLTSKSGGITSESLTGETKLVVEEITRCLNLEKLLPCYKMQVTVACLGAIRKLQKFGHIPSSPAIFRSYSSYGQCQDVRLAGLRALIDYQRVDGTAEDLEFLLDIAENDQEPRIRHEVVRMLIDTPPFELASGSSVDAPALASRLWNNINQNLHFDSKLRCDFVDLYYALYGMRRPLCYTENFALSKLATKREAEGDLAPDGDIKRARLSPVLMEENQIVECVTVEIEAKDQPQIPPPKIDSNYFSDNSQSLPGMSGNSQGPTGFLPGMFKEEGSGDKHGKEDSKSSKSKKKKKDKKKHKHKHKHHKHRSKDASREGKHSRPDSPATPSNNKEETLSSGSSSPSQASQDVTF</sequence>
<evidence type="ECO:0000259" key="11">
    <source>
        <dbReference type="Pfam" id="PF25577"/>
    </source>
</evidence>
<dbReference type="Pfam" id="PF01433">
    <property type="entry name" value="Peptidase_M1"/>
    <property type="match status" value="1"/>
</dbReference>
<accession>A0A8S1BLP2</accession>
<dbReference type="InterPro" id="IPR057345">
    <property type="entry name" value="Ig-like_TAF2"/>
</dbReference>
<dbReference type="GO" id="GO:0051123">
    <property type="term" value="P:RNA polymerase II preinitiation complex assembly"/>
    <property type="evidence" value="ECO:0007669"/>
    <property type="project" value="UniProtKB-ARBA"/>
</dbReference>
<feature type="domain" description="Peptidase M1 membrane alanine aminopeptidase" evidence="9">
    <location>
        <begin position="287"/>
        <end position="422"/>
    </location>
</feature>
<dbReference type="SUPFAM" id="SSF55486">
    <property type="entry name" value="Metalloproteases ('zincins'), catalytic domain"/>
    <property type="match status" value="2"/>
</dbReference>
<feature type="region of interest" description="Disordered" evidence="8">
    <location>
        <begin position="1076"/>
        <end position="1198"/>
    </location>
</feature>
<feature type="compositionally biased region" description="Low complexity" evidence="8">
    <location>
        <begin position="1183"/>
        <end position="1198"/>
    </location>
</feature>
<dbReference type="InterPro" id="IPR027268">
    <property type="entry name" value="Peptidase_M4/M1_CTD_sf"/>
</dbReference>
<name>A0A8S1BLP2_9INSE</name>
<feature type="region of interest" description="Disordered" evidence="8">
    <location>
        <begin position="1"/>
        <end position="21"/>
    </location>
</feature>
<evidence type="ECO:0000256" key="7">
    <source>
        <dbReference type="ARBA" id="ARBA00033345"/>
    </source>
</evidence>
<evidence type="ECO:0000259" key="10">
    <source>
        <dbReference type="Pfam" id="PF25316"/>
    </source>
</evidence>
<keyword evidence="13" id="KW-1185">Reference proteome</keyword>
<dbReference type="AlphaFoldDB" id="A0A8S1BLP2"/>
<reference evidence="12 13" key="1">
    <citation type="submission" date="2020-04" db="EMBL/GenBank/DDBJ databases">
        <authorList>
            <person name="Alioto T."/>
            <person name="Alioto T."/>
            <person name="Gomez Garrido J."/>
        </authorList>
    </citation>
    <scope>NUCLEOTIDE SEQUENCE [LARGE SCALE GENOMIC DNA]</scope>
</reference>
<evidence type="ECO:0000256" key="5">
    <source>
        <dbReference type="ARBA" id="ARBA00023163"/>
    </source>
</evidence>
<dbReference type="GO" id="GO:0005669">
    <property type="term" value="C:transcription factor TFIID complex"/>
    <property type="evidence" value="ECO:0007669"/>
    <property type="project" value="InterPro"/>
</dbReference>
<feature type="domain" description="Transcription initiation factor TFIID subunit 2 TPR repeats" evidence="11">
    <location>
        <begin position="681"/>
        <end position="1028"/>
    </location>
</feature>
<dbReference type="GO" id="GO:0008270">
    <property type="term" value="F:zinc ion binding"/>
    <property type="evidence" value="ECO:0007669"/>
    <property type="project" value="InterPro"/>
</dbReference>
<dbReference type="PANTHER" id="PTHR15137:SF9">
    <property type="entry name" value="TRANSCRIPTION INITIATION FACTOR TFIID SUBUNIT 2"/>
    <property type="match status" value="1"/>
</dbReference>
<dbReference type="FunFam" id="2.60.40.1730:FF:000003">
    <property type="entry name" value="Transcription initiation factor TFIID subunit 2"/>
    <property type="match status" value="1"/>
</dbReference>
<proteinExistence type="inferred from homology"/>
<keyword evidence="5" id="KW-0804">Transcription</keyword>
<keyword evidence="4" id="KW-0805">Transcription regulation</keyword>
<feature type="compositionally biased region" description="Polar residues" evidence="8">
    <location>
        <begin position="427"/>
        <end position="436"/>
    </location>
</feature>
<organism evidence="12 13">
    <name type="scientific">Cloeon dipterum</name>
    <dbReference type="NCBI Taxonomy" id="197152"/>
    <lineage>
        <taxon>Eukaryota</taxon>
        <taxon>Metazoa</taxon>
        <taxon>Ecdysozoa</taxon>
        <taxon>Arthropoda</taxon>
        <taxon>Hexapoda</taxon>
        <taxon>Insecta</taxon>
        <taxon>Pterygota</taxon>
        <taxon>Palaeoptera</taxon>
        <taxon>Ephemeroptera</taxon>
        <taxon>Pisciforma</taxon>
        <taxon>Baetidae</taxon>
        <taxon>Cloeon</taxon>
    </lineage>
</organism>
<protein>
    <recommendedName>
        <fullName evidence="3">Transcription initiation factor TFIID subunit 2</fullName>
    </recommendedName>
    <alternativeName>
        <fullName evidence="7">Transcription initiation factor TFIID 150 kDa subunit</fullName>
    </alternativeName>
</protein>
<dbReference type="Gene3D" id="2.60.40.1730">
    <property type="entry name" value="tricorn interacting facor f3 domain"/>
    <property type="match status" value="1"/>
</dbReference>
<feature type="compositionally biased region" description="Polar residues" evidence="8">
    <location>
        <begin position="1089"/>
        <end position="1108"/>
    </location>
</feature>
<dbReference type="EMBL" id="CADEPI010000003">
    <property type="protein sequence ID" value="CAB3360242.1"/>
    <property type="molecule type" value="Genomic_DNA"/>
</dbReference>
<feature type="region of interest" description="Disordered" evidence="8">
    <location>
        <begin position="419"/>
        <end position="454"/>
    </location>
</feature>
<evidence type="ECO:0000313" key="12">
    <source>
        <dbReference type="EMBL" id="CAB3360242.1"/>
    </source>
</evidence>
<feature type="compositionally biased region" description="Basic residues" evidence="8">
    <location>
        <begin position="1133"/>
        <end position="1156"/>
    </location>
</feature>
<dbReference type="Gene3D" id="1.10.390.10">
    <property type="entry name" value="Neutral Protease Domain 2"/>
    <property type="match status" value="1"/>
</dbReference>
<keyword evidence="6" id="KW-0539">Nucleus</keyword>
<evidence type="ECO:0000256" key="8">
    <source>
        <dbReference type="SAM" id="MobiDB-lite"/>
    </source>
</evidence>
<evidence type="ECO:0000256" key="3">
    <source>
        <dbReference type="ARBA" id="ARBA00017363"/>
    </source>
</evidence>
<dbReference type="InterPro" id="IPR042097">
    <property type="entry name" value="Aminopeptidase_N-like_N_sf"/>
</dbReference>
<dbReference type="InterPro" id="IPR014782">
    <property type="entry name" value="Peptidase_M1_dom"/>
</dbReference>
<dbReference type="GO" id="GO:0008237">
    <property type="term" value="F:metallopeptidase activity"/>
    <property type="evidence" value="ECO:0007669"/>
    <property type="project" value="InterPro"/>
</dbReference>
<feature type="compositionally biased region" description="Basic and acidic residues" evidence="8">
    <location>
        <begin position="1157"/>
        <end position="1168"/>
    </location>
</feature>
<comment type="caution">
    <text evidence="12">The sequence shown here is derived from an EMBL/GenBank/DDBJ whole genome shotgun (WGS) entry which is preliminary data.</text>
</comment>
<comment type="subcellular location">
    <subcellularLocation>
        <location evidence="1">Nucleus</location>
    </subcellularLocation>
</comment>
<gene>
    <name evidence="12" type="ORF">CLODIP_2_CD08878</name>
</gene>
<evidence type="ECO:0000256" key="2">
    <source>
        <dbReference type="ARBA" id="ARBA00010937"/>
    </source>
</evidence>